<keyword evidence="3 7" id="KW-0812">Transmembrane</keyword>
<dbReference type="AlphaFoldDB" id="A0A1H4BPS4"/>
<evidence type="ECO:0000313" key="8">
    <source>
        <dbReference type="EMBL" id="SEA49832.1"/>
    </source>
</evidence>
<evidence type="ECO:0000256" key="3">
    <source>
        <dbReference type="ARBA" id="ARBA00022692"/>
    </source>
</evidence>
<dbReference type="RefSeq" id="WP_261977078.1">
    <property type="nucleotide sequence ID" value="NZ_FNQV01000010.1"/>
</dbReference>
<dbReference type="CDD" id="cd10334">
    <property type="entry name" value="SLC6sbd_u1"/>
    <property type="match status" value="1"/>
</dbReference>
<feature type="transmembrane region" description="Helical" evidence="7">
    <location>
        <begin position="402"/>
        <end position="423"/>
    </location>
</feature>
<dbReference type="InterPro" id="IPR000175">
    <property type="entry name" value="Na/ntran_symport"/>
</dbReference>
<feature type="transmembrane region" description="Helical" evidence="7">
    <location>
        <begin position="481"/>
        <end position="504"/>
    </location>
</feature>
<keyword evidence="4 7" id="KW-1133">Transmembrane helix</keyword>
<proteinExistence type="predicted"/>
<feature type="transmembrane region" description="Helical" evidence="7">
    <location>
        <begin position="27"/>
        <end position="46"/>
    </location>
</feature>
<evidence type="ECO:0000256" key="2">
    <source>
        <dbReference type="ARBA" id="ARBA00022448"/>
    </source>
</evidence>
<feature type="transmembrane region" description="Helical" evidence="7">
    <location>
        <begin position="332"/>
        <end position="358"/>
    </location>
</feature>
<feature type="region of interest" description="Disordered" evidence="6">
    <location>
        <begin position="521"/>
        <end position="543"/>
    </location>
</feature>
<feature type="transmembrane region" description="Helical" evidence="7">
    <location>
        <begin position="236"/>
        <end position="260"/>
    </location>
</feature>
<dbReference type="PANTHER" id="PTHR42948">
    <property type="entry name" value="TRANSPORTER"/>
    <property type="match status" value="1"/>
</dbReference>
<feature type="transmembrane region" description="Helical" evidence="7">
    <location>
        <begin position="101"/>
        <end position="125"/>
    </location>
</feature>
<keyword evidence="9" id="KW-1185">Reference proteome</keyword>
<evidence type="ECO:0000256" key="5">
    <source>
        <dbReference type="ARBA" id="ARBA00023136"/>
    </source>
</evidence>
<dbReference type="Pfam" id="PF00209">
    <property type="entry name" value="SNF"/>
    <property type="match status" value="2"/>
</dbReference>
<dbReference type="InterPro" id="IPR037272">
    <property type="entry name" value="SNS_sf"/>
</dbReference>
<keyword evidence="2" id="KW-0813">Transport</keyword>
<evidence type="ECO:0000256" key="7">
    <source>
        <dbReference type="SAM" id="Phobius"/>
    </source>
</evidence>
<organism evidence="8 9">
    <name type="scientific">Bowdeniella nasicola</name>
    <dbReference type="NCBI Taxonomy" id="208480"/>
    <lineage>
        <taxon>Bacteria</taxon>
        <taxon>Bacillati</taxon>
        <taxon>Actinomycetota</taxon>
        <taxon>Actinomycetes</taxon>
        <taxon>Actinomycetales</taxon>
        <taxon>Actinomycetaceae</taxon>
        <taxon>Bowdeniella</taxon>
    </lineage>
</organism>
<accession>A0A1H4BPS4</accession>
<dbReference type="SUPFAM" id="SSF161070">
    <property type="entry name" value="SNF-like"/>
    <property type="match status" value="1"/>
</dbReference>
<gene>
    <name evidence="8" type="ORF">SAMN02910418_01728</name>
</gene>
<feature type="transmembrane region" description="Helical" evidence="7">
    <location>
        <begin position="444"/>
        <end position="469"/>
    </location>
</feature>
<evidence type="ECO:0000313" key="9">
    <source>
        <dbReference type="Proteomes" id="UP000199288"/>
    </source>
</evidence>
<dbReference type="GO" id="GO:0016020">
    <property type="term" value="C:membrane"/>
    <property type="evidence" value="ECO:0007669"/>
    <property type="project" value="UniProtKB-SubCell"/>
</dbReference>
<feature type="compositionally biased region" description="Polar residues" evidence="6">
    <location>
        <begin position="531"/>
        <end position="543"/>
    </location>
</feature>
<feature type="transmembrane region" description="Helical" evidence="7">
    <location>
        <begin position="195"/>
        <end position="216"/>
    </location>
</feature>
<feature type="transmembrane region" description="Helical" evidence="7">
    <location>
        <begin position="164"/>
        <end position="183"/>
    </location>
</feature>
<dbReference type="EMBL" id="FNQV01000010">
    <property type="protein sequence ID" value="SEA49832.1"/>
    <property type="molecule type" value="Genomic_DNA"/>
</dbReference>
<reference evidence="9" key="1">
    <citation type="submission" date="2016-10" db="EMBL/GenBank/DDBJ databases">
        <authorList>
            <person name="Varghese N."/>
            <person name="Submissions S."/>
        </authorList>
    </citation>
    <scope>NUCLEOTIDE SEQUENCE [LARGE SCALE GENOMIC DNA]</scope>
    <source>
        <strain evidence="9">KPR-1</strain>
    </source>
</reference>
<feature type="transmembrane region" description="Helical" evidence="7">
    <location>
        <begin position="370"/>
        <end position="390"/>
    </location>
</feature>
<evidence type="ECO:0000256" key="1">
    <source>
        <dbReference type="ARBA" id="ARBA00004141"/>
    </source>
</evidence>
<evidence type="ECO:0000256" key="4">
    <source>
        <dbReference type="ARBA" id="ARBA00022989"/>
    </source>
</evidence>
<dbReference type="NCBIfam" id="NF037979">
    <property type="entry name" value="Na_transp"/>
    <property type="match status" value="1"/>
</dbReference>
<comment type="subcellular location">
    <subcellularLocation>
        <location evidence="1">Membrane</location>
        <topology evidence="1">Multi-pass membrane protein</topology>
    </subcellularLocation>
</comment>
<sequence>MSMKKPTMRPGGDASSGNGREQWTGQYGFILAAIGSAVGLGNIWRFPGVAYSNGGGAFLIPYLVALLTAGIPILLLDYSLGHRFRGGAPAVFRRLSKNFEVIGWLQVMISFVIITYYAVILAWALRYMFFSLNEAWGEDTLGFFVGDFLQVGPAEFSAKIVPGIFWPLIGLWIVAAIVMALGISGGLERVNKIFMPLLIVIFLILVVRALMLPGAVDGLNSFFTPNWQALADPQVWIAAYSQIFFSLSVAFGIMLTYSSYLRRRSNLAPTALVAGFANSSFEILAGFGVFATLGFLAFQQGVGVNELQGITGPILSFVTFPAVISMMPGGPFFGVIFFASLVIAGFTSLISLLQVVSSALQEKFGMNRRLAALITCGTTGILSIGLYSTTNGLNALDVVDKFINELGIVASAILMTLLVSYVVKKLPELRAHINHYSTLAIGPWWYIVIGALVPIVLTVIFVATAYSLVTEGYDPDSYSTSFIYQFGWGMLVLVVLSAFVFTVAPWKTNVDEFDPVDFHEDGASAGVRQSPGATASPDQRSNQ</sequence>
<protein>
    <submittedName>
        <fullName evidence="8">Neurotransmitter:Na+ symporter, NSS family</fullName>
    </submittedName>
</protein>
<dbReference type="PRINTS" id="PR00176">
    <property type="entry name" value="NANEUSMPORT"/>
</dbReference>
<feature type="transmembrane region" description="Helical" evidence="7">
    <location>
        <begin position="272"/>
        <end position="298"/>
    </location>
</feature>
<keyword evidence="5 7" id="KW-0472">Membrane</keyword>
<dbReference type="PANTHER" id="PTHR42948:SF1">
    <property type="entry name" value="TRANSPORTER"/>
    <property type="match status" value="1"/>
</dbReference>
<name>A0A1H4BPS4_9ACTO</name>
<evidence type="ECO:0000256" key="6">
    <source>
        <dbReference type="SAM" id="MobiDB-lite"/>
    </source>
</evidence>
<feature type="transmembrane region" description="Helical" evidence="7">
    <location>
        <begin position="58"/>
        <end position="80"/>
    </location>
</feature>
<dbReference type="PROSITE" id="PS50267">
    <property type="entry name" value="NA_NEUROTRAN_SYMP_3"/>
    <property type="match status" value="1"/>
</dbReference>
<dbReference type="Proteomes" id="UP000199288">
    <property type="component" value="Unassembled WGS sequence"/>
</dbReference>